<proteinExistence type="predicted"/>
<dbReference type="EMBL" id="BOOJ01000055">
    <property type="protein sequence ID" value="GIH95677.1"/>
    <property type="molecule type" value="Genomic_DNA"/>
</dbReference>
<reference evidence="1 2" key="1">
    <citation type="submission" date="2021-01" db="EMBL/GenBank/DDBJ databases">
        <title>Whole genome shotgun sequence of Planobispora siamensis NBRC 107568.</title>
        <authorList>
            <person name="Komaki H."/>
            <person name="Tamura T."/>
        </authorList>
    </citation>
    <scope>NUCLEOTIDE SEQUENCE [LARGE SCALE GENOMIC DNA]</scope>
    <source>
        <strain evidence="1 2">NBRC 107568</strain>
    </source>
</reference>
<accession>A0A8J3SJZ2</accession>
<protein>
    <submittedName>
        <fullName evidence="1">Uncharacterized protein</fullName>
    </submittedName>
</protein>
<name>A0A8J3SJZ2_9ACTN</name>
<evidence type="ECO:0000313" key="2">
    <source>
        <dbReference type="Proteomes" id="UP000619788"/>
    </source>
</evidence>
<organism evidence="1 2">
    <name type="scientific">Planobispora siamensis</name>
    <dbReference type="NCBI Taxonomy" id="936338"/>
    <lineage>
        <taxon>Bacteria</taxon>
        <taxon>Bacillati</taxon>
        <taxon>Actinomycetota</taxon>
        <taxon>Actinomycetes</taxon>
        <taxon>Streptosporangiales</taxon>
        <taxon>Streptosporangiaceae</taxon>
        <taxon>Planobispora</taxon>
    </lineage>
</organism>
<gene>
    <name evidence="1" type="ORF">Psi01_63070</name>
</gene>
<dbReference type="Proteomes" id="UP000619788">
    <property type="component" value="Unassembled WGS sequence"/>
</dbReference>
<keyword evidence="2" id="KW-1185">Reference proteome</keyword>
<dbReference type="RefSeq" id="WP_204067763.1">
    <property type="nucleotide sequence ID" value="NZ_BOOJ01000055.1"/>
</dbReference>
<sequence>MHCAKAFLRSSLWDPGTWPDRASLPTLGRIAKDHLGLAGVSTEAIDEGLARDAETNQY</sequence>
<comment type="caution">
    <text evidence="1">The sequence shown here is derived from an EMBL/GenBank/DDBJ whole genome shotgun (WGS) entry which is preliminary data.</text>
</comment>
<evidence type="ECO:0000313" key="1">
    <source>
        <dbReference type="EMBL" id="GIH95677.1"/>
    </source>
</evidence>
<dbReference type="AlphaFoldDB" id="A0A8J3SJZ2"/>